<dbReference type="GO" id="GO:0005730">
    <property type="term" value="C:nucleolus"/>
    <property type="evidence" value="ECO:0007669"/>
    <property type="project" value="TreeGrafter"/>
</dbReference>
<dbReference type="GO" id="GO:0016779">
    <property type="term" value="F:nucleotidyltransferase activity"/>
    <property type="evidence" value="ECO:0007669"/>
    <property type="project" value="UniProtKB-KW"/>
</dbReference>
<dbReference type="PROSITE" id="PS51060">
    <property type="entry name" value="PARP_ALPHA_HD"/>
    <property type="match status" value="1"/>
</dbReference>
<keyword evidence="5 7" id="KW-0520">NAD</keyword>
<keyword evidence="2 7" id="KW-0328">Glycosyltransferase</keyword>
<feature type="domain" description="WGR" evidence="11">
    <location>
        <begin position="57"/>
        <end position="147"/>
    </location>
</feature>
<sequence>MMEGGRGRGRPRGRPRKNPDNEIPRAKRPHEENDKSYPCKRAKFMPDAVIMERTNNTARIHEDYTCKLCIDGEGEEETEFYLMQLATFKDRIIFFSRWGIEGEQGKWSAKREASVKDAEKNFKKTFREKTDNGWSMRHKFTRYPGKYYLKNLTGTLEEAEEGKQDGAERRSDNDDSSDVENDNKALDDRTDLMVQLIFSREMFMNQISSLKLNPKRLRPEKLSDRLMTDAEEALSAIEKAIKLRKPPQAMRDLWEDFYLAVPHQEVDEQSLMPPNIDTAYSVLFRKQSLMVVLENIRYTWNLLEELGDDDLEPQELYKILNCNLRPVDKDTEEFQLIEEYASSCHNSRPCVLLDIWRVHRNGVERSEMFRTIDYRKLLWYGVNVGSVATILKEGLKISRFTGGNMGNGIHLTPDHAGSSWNVGVHWGTYAGEKNVGFMFLIETALGRIKYVKMGNSSLKKPPDGFNCVGAKGRLEPDSSKDQIRTFGGKRVIIPVGAPSRQKDFESSGFLRTEYVVYNEEQMRLRYLVKFSFDKSLAKSKNPKNPKLLNK</sequence>
<dbReference type="GO" id="GO:0003950">
    <property type="term" value="F:NAD+ poly-ADP-ribosyltransferase activity"/>
    <property type="evidence" value="ECO:0007669"/>
    <property type="project" value="UniProtKB-UniRule"/>
</dbReference>
<dbReference type="InterPro" id="IPR008893">
    <property type="entry name" value="WGR_domain"/>
</dbReference>
<dbReference type="Pfam" id="PF00644">
    <property type="entry name" value="PARP"/>
    <property type="match status" value="1"/>
</dbReference>
<dbReference type="SMART" id="SM00773">
    <property type="entry name" value="WGR"/>
    <property type="match status" value="1"/>
</dbReference>
<dbReference type="InterPro" id="IPR004102">
    <property type="entry name" value="Poly(ADP-ribose)pol_reg_dom"/>
</dbReference>
<feature type="domain" description="PARP alpha-helical" evidence="10">
    <location>
        <begin position="183"/>
        <end position="304"/>
    </location>
</feature>
<dbReference type="SUPFAM" id="SSF47587">
    <property type="entry name" value="Domain of poly(ADP-ribose) polymerase"/>
    <property type="match status" value="1"/>
</dbReference>
<organism evidence="12 13">
    <name type="scientific">Halocaridina rubra</name>
    <name type="common">Hawaiian red shrimp</name>
    <dbReference type="NCBI Taxonomy" id="373956"/>
    <lineage>
        <taxon>Eukaryota</taxon>
        <taxon>Metazoa</taxon>
        <taxon>Ecdysozoa</taxon>
        <taxon>Arthropoda</taxon>
        <taxon>Crustacea</taxon>
        <taxon>Multicrustacea</taxon>
        <taxon>Malacostraca</taxon>
        <taxon>Eumalacostraca</taxon>
        <taxon>Eucarida</taxon>
        <taxon>Decapoda</taxon>
        <taxon>Pleocyemata</taxon>
        <taxon>Caridea</taxon>
        <taxon>Atyoidea</taxon>
        <taxon>Atyidae</taxon>
        <taxon>Halocaridina</taxon>
    </lineage>
</organism>
<accession>A0AAN8XBH9</accession>
<evidence type="ECO:0000259" key="10">
    <source>
        <dbReference type="PROSITE" id="PS51060"/>
    </source>
</evidence>
<evidence type="ECO:0000256" key="8">
    <source>
        <dbReference type="SAM" id="MobiDB-lite"/>
    </source>
</evidence>
<dbReference type="InterPro" id="IPR050800">
    <property type="entry name" value="ARTD/PARP"/>
</dbReference>
<keyword evidence="3 7" id="KW-0808">Transferase</keyword>
<feature type="compositionally biased region" description="Basic and acidic residues" evidence="8">
    <location>
        <begin position="17"/>
        <end position="37"/>
    </location>
</feature>
<feature type="domain" description="PARP catalytic" evidence="9">
    <location>
        <begin position="310"/>
        <end position="539"/>
    </location>
</feature>
<evidence type="ECO:0000256" key="3">
    <source>
        <dbReference type="ARBA" id="ARBA00022679"/>
    </source>
</evidence>
<dbReference type="InterPro" id="IPR012317">
    <property type="entry name" value="Poly(ADP-ribose)pol_cat_dom"/>
</dbReference>
<evidence type="ECO:0000313" key="12">
    <source>
        <dbReference type="EMBL" id="KAK7075845.1"/>
    </source>
</evidence>
<dbReference type="Proteomes" id="UP001381693">
    <property type="component" value="Unassembled WGS sequence"/>
</dbReference>
<evidence type="ECO:0000256" key="7">
    <source>
        <dbReference type="RuleBase" id="RU362114"/>
    </source>
</evidence>
<evidence type="ECO:0000256" key="6">
    <source>
        <dbReference type="ARBA" id="ARBA00023242"/>
    </source>
</evidence>
<dbReference type="Pfam" id="PF05406">
    <property type="entry name" value="WGR"/>
    <property type="match status" value="1"/>
</dbReference>
<evidence type="ECO:0000256" key="1">
    <source>
        <dbReference type="ARBA" id="ARBA00004123"/>
    </source>
</evidence>
<comment type="subcellular location">
    <subcellularLocation>
        <location evidence="1">Nucleus</location>
    </subcellularLocation>
</comment>
<evidence type="ECO:0000256" key="2">
    <source>
        <dbReference type="ARBA" id="ARBA00022676"/>
    </source>
</evidence>
<dbReference type="PROSITE" id="PS51059">
    <property type="entry name" value="PARP_CATALYTIC"/>
    <property type="match status" value="1"/>
</dbReference>
<dbReference type="InterPro" id="IPR036930">
    <property type="entry name" value="WGR_dom_sf"/>
</dbReference>
<evidence type="ECO:0000313" key="13">
    <source>
        <dbReference type="Proteomes" id="UP001381693"/>
    </source>
</evidence>
<dbReference type="GO" id="GO:0006302">
    <property type="term" value="P:double-strand break repair"/>
    <property type="evidence" value="ECO:0007669"/>
    <property type="project" value="TreeGrafter"/>
</dbReference>
<dbReference type="InterPro" id="IPR036616">
    <property type="entry name" value="Poly(ADP-ribose)pol_reg_dom_sf"/>
</dbReference>
<feature type="region of interest" description="Disordered" evidence="8">
    <location>
        <begin position="158"/>
        <end position="185"/>
    </location>
</feature>
<reference evidence="12 13" key="1">
    <citation type="submission" date="2023-11" db="EMBL/GenBank/DDBJ databases">
        <title>Halocaridina rubra genome assembly.</title>
        <authorList>
            <person name="Smith C."/>
        </authorList>
    </citation>
    <scope>NUCLEOTIDE SEQUENCE [LARGE SCALE GENOMIC DNA]</scope>
    <source>
        <strain evidence="12">EP-1</strain>
        <tissue evidence="12">Whole</tissue>
    </source>
</reference>
<keyword evidence="4" id="KW-0548">Nucleotidyltransferase</keyword>
<evidence type="ECO:0000256" key="4">
    <source>
        <dbReference type="ARBA" id="ARBA00022695"/>
    </source>
</evidence>
<proteinExistence type="predicted"/>
<dbReference type="PROSITE" id="PS51977">
    <property type="entry name" value="WGR"/>
    <property type="match status" value="1"/>
</dbReference>
<dbReference type="AlphaFoldDB" id="A0AAN8XBH9"/>
<dbReference type="EC" id="2.4.2.-" evidence="7"/>
<feature type="compositionally biased region" description="Basic residues" evidence="8">
    <location>
        <begin position="7"/>
        <end position="16"/>
    </location>
</feature>
<dbReference type="Gene3D" id="1.20.142.10">
    <property type="entry name" value="Poly(ADP-ribose) polymerase, regulatory domain"/>
    <property type="match status" value="1"/>
</dbReference>
<dbReference type="EMBL" id="JAXCGZ010010066">
    <property type="protein sequence ID" value="KAK7075845.1"/>
    <property type="molecule type" value="Genomic_DNA"/>
</dbReference>
<dbReference type="SUPFAM" id="SSF142921">
    <property type="entry name" value="WGR domain-like"/>
    <property type="match status" value="1"/>
</dbReference>
<comment type="caution">
    <text evidence="12">The sequence shown here is derived from an EMBL/GenBank/DDBJ whole genome shotgun (WGS) entry which is preliminary data.</text>
</comment>
<dbReference type="GO" id="GO:0035861">
    <property type="term" value="C:site of double-strand break"/>
    <property type="evidence" value="ECO:0007669"/>
    <property type="project" value="TreeGrafter"/>
</dbReference>
<dbReference type="PANTHER" id="PTHR10459:SF66">
    <property type="entry name" value="PROTEIN MONO-ADP-RIBOSYLTRANSFERASE PARP3"/>
    <property type="match status" value="1"/>
</dbReference>
<evidence type="ECO:0000259" key="9">
    <source>
        <dbReference type="PROSITE" id="PS51059"/>
    </source>
</evidence>
<name>A0AAN8XBH9_HALRR</name>
<dbReference type="Pfam" id="PF02877">
    <property type="entry name" value="PARP_reg"/>
    <property type="match status" value="1"/>
</dbReference>
<feature type="region of interest" description="Disordered" evidence="8">
    <location>
        <begin position="1"/>
        <end position="39"/>
    </location>
</feature>
<evidence type="ECO:0000259" key="11">
    <source>
        <dbReference type="PROSITE" id="PS51977"/>
    </source>
</evidence>
<dbReference type="SUPFAM" id="SSF56399">
    <property type="entry name" value="ADP-ribosylation"/>
    <property type="match status" value="1"/>
</dbReference>
<dbReference type="GO" id="GO:0070212">
    <property type="term" value="P:protein poly-ADP-ribosylation"/>
    <property type="evidence" value="ECO:0007669"/>
    <property type="project" value="TreeGrafter"/>
</dbReference>
<dbReference type="GO" id="GO:1990404">
    <property type="term" value="F:NAD+-protein mono-ADP-ribosyltransferase activity"/>
    <property type="evidence" value="ECO:0007669"/>
    <property type="project" value="TreeGrafter"/>
</dbReference>
<keyword evidence="6" id="KW-0539">Nucleus</keyword>
<gene>
    <name evidence="12" type="primary">PARP3_3</name>
    <name evidence="12" type="ORF">SK128_025637</name>
</gene>
<dbReference type="PANTHER" id="PTHR10459">
    <property type="entry name" value="DNA LIGASE"/>
    <property type="match status" value="1"/>
</dbReference>
<protein>
    <recommendedName>
        <fullName evidence="7">Poly [ADP-ribose] polymerase</fullName>
        <shortName evidence="7">PARP</shortName>
        <ecNumber evidence="7">2.4.2.-</ecNumber>
    </recommendedName>
</protein>
<feature type="compositionally biased region" description="Basic and acidic residues" evidence="8">
    <location>
        <begin position="161"/>
        <end position="173"/>
    </location>
</feature>
<dbReference type="Gene3D" id="3.90.228.10">
    <property type="match status" value="1"/>
</dbReference>
<keyword evidence="13" id="KW-1185">Reference proteome</keyword>
<evidence type="ECO:0000256" key="5">
    <source>
        <dbReference type="ARBA" id="ARBA00023027"/>
    </source>
</evidence>